<dbReference type="AlphaFoldDB" id="A0A3M6TVC6"/>
<organism evidence="2 3">
    <name type="scientific">Pocillopora damicornis</name>
    <name type="common">Cauliflower coral</name>
    <name type="synonym">Millepora damicornis</name>
    <dbReference type="NCBI Taxonomy" id="46731"/>
    <lineage>
        <taxon>Eukaryota</taxon>
        <taxon>Metazoa</taxon>
        <taxon>Cnidaria</taxon>
        <taxon>Anthozoa</taxon>
        <taxon>Hexacorallia</taxon>
        <taxon>Scleractinia</taxon>
        <taxon>Astrocoeniina</taxon>
        <taxon>Pocilloporidae</taxon>
        <taxon>Pocillopora</taxon>
    </lineage>
</organism>
<dbReference type="EMBL" id="RCHS01002849">
    <property type="protein sequence ID" value="RMX45214.1"/>
    <property type="molecule type" value="Genomic_DNA"/>
</dbReference>
<reference evidence="2 3" key="1">
    <citation type="journal article" date="2018" name="Sci. Rep.">
        <title>Comparative analysis of the Pocillopora damicornis genome highlights role of immune system in coral evolution.</title>
        <authorList>
            <person name="Cunning R."/>
            <person name="Bay R.A."/>
            <person name="Gillette P."/>
            <person name="Baker A.C."/>
            <person name="Traylor-Knowles N."/>
        </authorList>
    </citation>
    <scope>NUCLEOTIDE SEQUENCE [LARGE SCALE GENOMIC DNA]</scope>
    <source>
        <strain evidence="2">RSMAS</strain>
        <tissue evidence="2">Whole animal</tissue>
    </source>
</reference>
<feature type="region of interest" description="Disordered" evidence="1">
    <location>
        <begin position="153"/>
        <end position="175"/>
    </location>
</feature>
<protein>
    <submittedName>
        <fullName evidence="2">Uncharacterized protein</fullName>
    </submittedName>
</protein>
<evidence type="ECO:0000313" key="3">
    <source>
        <dbReference type="Proteomes" id="UP000275408"/>
    </source>
</evidence>
<gene>
    <name evidence="2" type="ORF">pdam_00024993</name>
</gene>
<name>A0A3M6TVC6_POCDA</name>
<sequence length="335" mass="38315">MSVCSAPAFLRNHTPQDPDFDATPQTIKPPKSVTGVEPSRFEQSKRTGRRRQMTEKGKAHQLEIKLTNRNSAFKRLKKQIERINALRDSPKKDFNLDQLKDEFNDAHKDFDDLLELEEERNASYHWFDIRGREFIECRIRVCERIQALDRKSSRTPSEKSSFSRKSKSSDKSKLSSSSTKHLSLALIDAAAKSAKLHAEMEFLEKERELGRLQLEKELAVANAEECAIKRILEEEKMSAGDSITSVGIEPRSKGHRGQKIFSLPRVVPCFPLLGPTPCGIETKQDRLKNVDPMLLFPMKAWLRGFLPGHKFTWEDEANFADEVDVKKEVKLTVAH</sequence>
<evidence type="ECO:0000256" key="1">
    <source>
        <dbReference type="SAM" id="MobiDB-lite"/>
    </source>
</evidence>
<accession>A0A3M6TVC6</accession>
<keyword evidence="3" id="KW-1185">Reference proteome</keyword>
<proteinExistence type="predicted"/>
<comment type="caution">
    <text evidence="2">The sequence shown here is derived from an EMBL/GenBank/DDBJ whole genome shotgun (WGS) entry which is preliminary data.</text>
</comment>
<feature type="region of interest" description="Disordered" evidence="1">
    <location>
        <begin position="1"/>
        <end position="58"/>
    </location>
</feature>
<dbReference type="Proteomes" id="UP000275408">
    <property type="component" value="Unassembled WGS sequence"/>
</dbReference>
<evidence type="ECO:0000313" key="2">
    <source>
        <dbReference type="EMBL" id="RMX45214.1"/>
    </source>
</evidence>